<accession>A0A1J7H5B3</accession>
<dbReference type="STRING" id="3871.A0A1J7H5B3"/>
<feature type="region of interest" description="Disordered" evidence="1">
    <location>
        <begin position="1"/>
        <end position="38"/>
    </location>
</feature>
<dbReference type="AlphaFoldDB" id="A0A1J7H5B3"/>
<sequence length="171" mass="19037">MNTKTMRLPPRRILTPNGSTHKRKERDDTWPKPITSTKLHKPEKLIPMPNSEPIKSSLATSSGRGKVVIEPTPSNHLLAGYLAHEYLTKGTLMGQPWAPPQTEGGEKLTCKDEVFNKQGGVAVETPCRRSAEDGKVHEKERYAQVAGLLKDGRSHLPSIMNPTHLVHFLHI</sequence>
<dbReference type="PANTHER" id="PTHR34657">
    <property type="entry name" value="EMBRYO SAC DEVELOPMENT ARREST 6"/>
    <property type="match status" value="1"/>
</dbReference>
<gene>
    <name evidence="2" type="ORF">TanjilG_19782</name>
</gene>
<proteinExistence type="predicted"/>
<dbReference type="KEGG" id="lang:109359381"/>
<protein>
    <submittedName>
        <fullName evidence="2">Uncharacterized protein</fullName>
    </submittedName>
</protein>
<dbReference type="PANTHER" id="PTHR34657:SF10">
    <property type="entry name" value="F21M11.6 PROTEIN"/>
    <property type="match status" value="1"/>
</dbReference>
<reference evidence="2 3" key="1">
    <citation type="journal article" date="2017" name="Plant Biotechnol. J.">
        <title>A comprehensive draft genome sequence for lupin (Lupinus angustifolius), an emerging health food: insights into plant-microbe interactions and legume evolution.</title>
        <authorList>
            <person name="Hane J.K."/>
            <person name="Ming Y."/>
            <person name="Kamphuis L.G."/>
            <person name="Nelson M.N."/>
            <person name="Garg G."/>
            <person name="Atkins C.A."/>
            <person name="Bayer P.E."/>
            <person name="Bravo A."/>
            <person name="Bringans S."/>
            <person name="Cannon S."/>
            <person name="Edwards D."/>
            <person name="Foley R."/>
            <person name="Gao L.L."/>
            <person name="Harrison M.J."/>
            <person name="Huang W."/>
            <person name="Hurgobin B."/>
            <person name="Li S."/>
            <person name="Liu C.W."/>
            <person name="McGrath A."/>
            <person name="Morahan G."/>
            <person name="Murray J."/>
            <person name="Weller J."/>
            <person name="Jian J."/>
            <person name="Singh K.B."/>
        </authorList>
    </citation>
    <scope>NUCLEOTIDE SEQUENCE [LARGE SCALE GENOMIC DNA]</scope>
    <source>
        <strain evidence="3">cv. Tanjil</strain>
        <tissue evidence="2">Whole plant</tissue>
    </source>
</reference>
<dbReference type="OrthoDB" id="687843at2759"/>
<evidence type="ECO:0000256" key="1">
    <source>
        <dbReference type="SAM" id="MobiDB-lite"/>
    </source>
</evidence>
<evidence type="ECO:0000313" key="3">
    <source>
        <dbReference type="Proteomes" id="UP000188354"/>
    </source>
</evidence>
<dbReference type="Gramene" id="OIW01674">
    <property type="protein sequence ID" value="OIW01674"/>
    <property type="gene ID" value="TanjilG_19782"/>
</dbReference>
<keyword evidence="3" id="KW-1185">Reference proteome</keyword>
<organism evidence="2 3">
    <name type="scientific">Lupinus angustifolius</name>
    <name type="common">Narrow-leaved blue lupine</name>
    <dbReference type="NCBI Taxonomy" id="3871"/>
    <lineage>
        <taxon>Eukaryota</taxon>
        <taxon>Viridiplantae</taxon>
        <taxon>Streptophyta</taxon>
        <taxon>Embryophyta</taxon>
        <taxon>Tracheophyta</taxon>
        <taxon>Spermatophyta</taxon>
        <taxon>Magnoliopsida</taxon>
        <taxon>eudicotyledons</taxon>
        <taxon>Gunneridae</taxon>
        <taxon>Pentapetalae</taxon>
        <taxon>rosids</taxon>
        <taxon>fabids</taxon>
        <taxon>Fabales</taxon>
        <taxon>Fabaceae</taxon>
        <taxon>Papilionoideae</taxon>
        <taxon>50 kb inversion clade</taxon>
        <taxon>genistoids sensu lato</taxon>
        <taxon>core genistoids</taxon>
        <taxon>Genisteae</taxon>
        <taxon>Lupinus</taxon>
    </lineage>
</organism>
<dbReference type="EMBL" id="CM007371">
    <property type="protein sequence ID" value="OIW01674.1"/>
    <property type="molecule type" value="Genomic_DNA"/>
</dbReference>
<dbReference type="Proteomes" id="UP000188354">
    <property type="component" value="Chromosome LG11"/>
</dbReference>
<evidence type="ECO:0000313" key="2">
    <source>
        <dbReference type="EMBL" id="OIW01674.1"/>
    </source>
</evidence>
<dbReference type="OMA" id="WDSARAG"/>
<name>A0A1J7H5B3_LUPAN</name>